<dbReference type="FunFam" id="3.40.50.800:FF:000020">
    <property type="entry name" value="Probable proline--tRNA ligase, mitochondrial"/>
    <property type="match status" value="1"/>
</dbReference>
<dbReference type="CTD" id="25973"/>
<dbReference type="InterPro" id="IPR033730">
    <property type="entry name" value="ProRS_core_prok"/>
</dbReference>
<dbReference type="Pfam" id="PF00587">
    <property type="entry name" value="tRNA-synt_2b"/>
    <property type="match status" value="1"/>
</dbReference>
<dbReference type="GO" id="GO:0005759">
    <property type="term" value="C:mitochondrial matrix"/>
    <property type="evidence" value="ECO:0007669"/>
    <property type="project" value="UniProtKB-SubCell"/>
</dbReference>
<evidence type="ECO:0000256" key="5">
    <source>
        <dbReference type="ARBA" id="ARBA00022741"/>
    </source>
</evidence>
<keyword evidence="16" id="KW-1185">Reference proteome</keyword>
<dbReference type="GO" id="GO:0004827">
    <property type="term" value="F:proline-tRNA ligase activity"/>
    <property type="evidence" value="ECO:0007669"/>
    <property type="project" value="UniProtKB-EC"/>
</dbReference>
<keyword evidence="6" id="KW-0067">ATP-binding</keyword>
<dbReference type="Gene3D" id="3.30.930.10">
    <property type="entry name" value="Bira Bifunctional Protein, Domain 2"/>
    <property type="match status" value="1"/>
</dbReference>
<dbReference type="InterPro" id="IPR002314">
    <property type="entry name" value="aa-tRNA-synt_IIb"/>
</dbReference>
<gene>
    <name evidence="17" type="primary">PARS2</name>
</gene>
<dbReference type="InterPro" id="IPR006195">
    <property type="entry name" value="aa-tRNA-synth_II"/>
</dbReference>
<dbReference type="InterPro" id="IPR004154">
    <property type="entry name" value="Anticodon-bd"/>
</dbReference>
<evidence type="ECO:0000259" key="15">
    <source>
        <dbReference type="PROSITE" id="PS50862"/>
    </source>
</evidence>
<dbReference type="PANTHER" id="PTHR42753">
    <property type="entry name" value="MITOCHONDRIAL RIBOSOME PROTEIN L39/PROLYL-TRNA LIGASE FAMILY MEMBER"/>
    <property type="match status" value="1"/>
</dbReference>
<evidence type="ECO:0000256" key="8">
    <source>
        <dbReference type="ARBA" id="ARBA00022946"/>
    </source>
</evidence>
<keyword evidence="9" id="KW-0496">Mitochondrion</keyword>
<reference evidence="17" key="1">
    <citation type="submission" date="2025-08" db="UniProtKB">
        <authorList>
            <consortium name="RefSeq"/>
        </authorList>
    </citation>
    <scope>IDENTIFICATION</scope>
</reference>
<evidence type="ECO:0000256" key="2">
    <source>
        <dbReference type="ARBA" id="ARBA00008226"/>
    </source>
</evidence>
<evidence type="ECO:0000256" key="10">
    <source>
        <dbReference type="ARBA" id="ARBA00023146"/>
    </source>
</evidence>
<dbReference type="GO" id="GO:0006433">
    <property type="term" value="P:prolyl-tRNA aminoacylation"/>
    <property type="evidence" value="ECO:0007669"/>
    <property type="project" value="InterPro"/>
</dbReference>
<evidence type="ECO:0000313" key="16">
    <source>
        <dbReference type="Proteomes" id="UP000515159"/>
    </source>
</evidence>
<evidence type="ECO:0000256" key="14">
    <source>
        <dbReference type="ARBA" id="ARBA00071545"/>
    </source>
</evidence>
<protein>
    <recommendedName>
        <fullName evidence="14">Probable proline--tRNA ligase, mitochondrial</fullName>
        <ecNumber evidence="3">6.1.1.15</ecNumber>
    </recommendedName>
    <alternativeName>
        <fullName evidence="11">Prolyl-tRNA synthetase</fullName>
    </alternativeName>
</protein>
<dbReference type="OrthoDB" id="10267474at2759"/>
<dbReference type="CDD" id="cd00779">
    <property type="entry name" value="ProRS_core_prok"/>
    <property type="match status" value="1"/>
</dbReference>
<feature type="domain" description="Aminoacyl-transfer RNA synthetases class-II family profile" evidence="15">
    <location>
        <begin position="102"/>
        <end position="379"/>
    </location>
</feature>
<accession>A0A6P8NLB6</accession>
<dbReference type="InterPro" id="IPR050062">
    <property type="entry name" value="Pro-tRNA_synthetase"/>
</dbReference>
<keyword evidence="4 17" id="KW-0436">Ligase</keyword>
<keyword evidence="7" id="KW-0648">Protein biosynthesis</keyword>
<dbReference type="RefSeq" id="XP_033771374.1">
    <property type="nucleotide sequence ID" value="XM_033915483.1"/>
</dbReference>
<dbReference type="InParanoid" id="A0A6P8NLB6"/>
<dbReference type="GeneID" id="117346111"/>
<evidence type="ECO:0000256" key="12">
    <source>
        <dbReference type="ARBA" id="ARBA00047671"/>
    </source>
</evidence>
<name>A0A6P8NLB6_GEOSA</name>
<dbReference type="Gene3D" id="3.40.50.800">
    <property type="entry name" value="Anticodon-binding domain"/>
    <property type="match status" value="1"/>
</dbReference>
<dbReference type="PROSITE" id="PS50862">
    <property type="entry name" value="AA_TRNA_LIGASE_II"/>
    <property type="match status" value="1"/>
</dbReference>
<dbReference type="EC" id="6.1.1.15" evidence="3"/>
<dbReference type="PRINTS" id="PR01046">
    <property type="entry name" value="TRNASYNTHPRO"/>
</dbReference>
<evidence type="ECO:0000256" key="7">
    <source>
        <dbReference type="ARBA" id="ARBA00022917"/>
    </source>
</evidence>
<proteinExistence type="inferred from homology"/>
<dbReference type="PANTHER" id="PTHR42753:SF10">
    <property type="entry name" value="PROLINE--TRNA LIGASE, MITOCHONDRIAL-RELATED"/>
    <property type="match status" value="1"/>
</dbReference>
<dbReference type="FunCoup" id="A0A6P8NLB6">
    <property type="interactions" value="1189"/>
</dbReference>
<evidence type="ECO:0000256" key="6">
    <source>
        <dbReference type="ARBA" id="ARBA00022840"/>
    </source>
</evidence>
<evidence type="ECO:0000313" key="17">
    <source>
        <dbReference type="RefSeq" id="XP_033771374.1"/>
    </source>
</evidence>
<dbReference type="InterPro" id="IPR045864">
    <property type="entry name" value="aa-tRNA-synth_II/BPL/LPL"/>
</dbReference>
<dbReference type="Pfam" id="PF03129">
    <property type="entry name" value="HGTP_anticodon"/>
    <property type="match status" value="1"/>
</dbReference>
<keyword evidence="10" id="KW-0030">Aminoacyl-tRNA synthetase</keyword>
<dbReference type="InterPro" id="IPR036621">
    <property type="entry name" value="Anticodon-bd_dom_sf"/>
</dbReference>
<dbReference type="InterPro" id="IPR002316">
    <property type="entry name" value="Pro-tRNA-ligase_IIa"/>
</dbReference>
<dbReference type="SUPFAM" id="SSF52954">
    <property type="entry name" value="Class II aaRS ABD-related"/>
    <property type="match status" value="1"/>
</dbReference>
<comment type="function">
    <text evidence="13">Mitochondrial aminoacyl-tRNA synthetase that catalyzes the specific attachment of the proline amino acid (aa) to the homologous transfer RNA (tRNA), further participating in protein synthesis. The reaction occurs in a two steps: proline is first activated by ATP to form Pro-AMP and then transferred to the acceptor end of tRNA(Pro).</text>
</comment>
<evidence type="ECO:0000256" key="4">
    <source>
        <dbReference type="ARBA" id="ARBA00022598"/>
    </source>
</evidence>
<dbReference type="KEGG" id="gsh:117346111"/>
<dbReference type="AlphaFoldDB" id="A0A6P8NLB6"/>
<evidence type="ECO:0000256" key="1">
    <source>
        <dbReference type="ARBA" id="ARBA00004305"/>
    </source>
</evidence>
<sequence>MHEFMRQKLQNLEEEMLQKGWKDSLLSLYAQSRRNSRFHHCPSDKTKRLLQSQIFQPTNLLEDNRPSWLTYKSQQLMLQAGLIHPSSPGCYSYLPVMVRAMEKLIRLIDKEMQGLGGQKINMPSLCSATLWKKSERWDLVGKELFRLRDRLSKEYCLGPTHEEVITDLIASQHNFSYKKLPLLLYQITRKFRDEPSPRYGLLRSREFYMKDMYTFDVSEEAARHTYRTVCDAYCRVLSRLGLQFLKVQASAGNIGGQMSHEFQLPAEIGEDELLVCSSCEFSANVETVQPDQNRCPACQGELTKSKGIEIGHTFYLGTKYSSTFNAVYFNAQLEPVVVEMGCYGLGVTRMLAAAIEILSTADGIRWPELIAPYQVLLIPPKQGSKEEGATALIEALYDDISKAIPQLKDDMVLDDRSYFTIGKRLNYANQLGYPYVIIAGKRALDTPSQFEVQCQNTGETLFLSKEGVMGLLNEVPAV</sequence>
<organism evidence="16 17">
    <name type="scientific">Geotrypetes seraphini</name>
    <name type="common">Gaboon caecilian</name>
    <name type="synonym">Caecilia seraphini</name>
    <dbReference type="NCBI Taxonomy" id="260995"/>
    <lineage>
        <taxon>Eukaryota</taxon>
        <taxon>Metazoa</taxon>
        <taxon>Chordata</taxon>
        <taxon>Craniata</taxon>
        <taxon>Vertebrata</taxon>
        <taxon>Euteleostomi</taxon>
        <taxon>Amphibia</taxon>
        <taxon>Gymnophiona</taxon>
        <taxon>Geotrypetes</taxon>
    </lineage>
</organism>
<evidence type="ECO:0000256" key="3">
    <source>
        <dbReference type="ARBA" id="ARBA00012831"/>
    </source>
</evidence>
<comment type="catalytic activity">
    <reaction evidence="12">
        <text>tRNA(Pro) + L-proline + ATP = L-prolyl-tRNA(Pro) + AMP + diphosphate</text>
        <dbReference type="Rhea" id="RHEA:14305"/>
        <dbReference type="Rhea" id="RHEA-COMP:9700"/>
        <dbReference type="Rhea" id="RHEA-COMP:9702"/>
        <dbReference type="ChEBI" id="CHEBI:30616"/>
        <dbReference type="ChEBI" id="CHEBI:33019"/>
        <dbReference type="ChEBI" id="CHEBI:60039"/>
        <dbReference type="ChEBI" id="CHEBI:78442"/>
        <dbReference type="ChEBI" id="CHEBI:78532"/>
        <dbReference type="ChEBI" id="CHEBI:456215"/>
        <dbReference type="EC" id="6.1.1.15"/>
    </reaction>
</comment>
<comment type="subcellular location">
    <subcellularLocation>
        <location evidence="1">Mitochondrion matrix</location>
    </subcellularLocation>
</comment>
<dbReference type="FunFam" id="3.30.930.10:FF:000042">
    <property type="entry name" value="probable proline--tRNA ligase, mitochondrial"/>
    <property type="match status" value="1"/>
</dbReference>
<evidence type="ECO:0000256" key="13">
    <source>
        <dbReference type="ARBA" id="ARBA00058798"/>
    </source>
</evidence>
<keyword evidence="5" id="KW-0547">Nucleotide-binding</keyword>
<evidence type="ECO:0000256" key="11">
    <source>
        <dbReference type="ARBA" id="ARBA00029731"/>
    </source>
</evidence>
<evidence type="ECO:0000256" key="9">
    <source>
        <dbReference type="ARBA" id="ARBA00023128"/>
    </source>
</evidence>
<dbReference type="Proteomes" id="UP000515159">
    <property type="component" value="Chromosome 12"/>
</dbReference>
<dbReference type="GO" id="GO:0005524">
    <property type="term" value="F:ATP binding"/>
    <property type="evidence" value="ECO:0007669"/>
    <property type="project" value="UniProtKB-KW"/>
</dbReference>
<dbReference type="SUPFAM" id="SSF55681">
    <property type="entry name" value="Class II aaRS and biotin synthetases"/>
    <property type="match status" value="1"/>
</dbReference>
<comment type="similarity">
    <text evidence="2">Belongs to the class-II aminoacyl-tRNA synthetase family.</text>
</comment>
<keyword evidence="8" id="KW-0809">Transit peptide</keyword>